<dbReference type="AlphaFoldDB" id="A0AA39FXY5"/>
<protein>
    <submittedName>
        <fullName evidence="2">Uncharacterized protein</fullName>
    </submittedName>
</protein>
<feature type="compositionally biased region" description="Basic and acidic residues" evidence="1">
    <location>
        <begin position="61"/>
        <end position="93"/>
    </location>
</feature>
<dbReference type="EMBL" id="JAQQBS010000001">
    <property type="protein sequence ID" value="KAK0177869.1"/>
    <property type="molecule type" value="Genomic_DNA"/>
</dbReference>
<feature type="compositionally biased region" description="Basic and acidic residues" evidence="1">
    <location>
        <begin position="127"/>
        <end position="137"/>
    </location>
</feature>
<comment type="caution">
    <text evidence="2">The sequence shown here is derived from an EMBL/GenBank/DDBJ whole genome shotgun (WGS) entry which is preliminary data.</text>
</comment>
<feature type="compositionally biased region" description="Low complexity" evidence="1">
    <location>
        <begin position="23"/>
        <end position="39"/>
    </location>
</feature>
<evidence type="ECO:0000313" key="2">
    <source>
        <dbReference type="EMBL" id="KAK0177869.1"/>
    </source>
</evidence>
<feature type="non-terminal residue" evidence="2">
    <location>
        <position position="137"/>
    </location>
</feature>
<gene>
    <name evidence="2" type="ORF">PV328_001877</name>
</gene>
<name>A0AA39FXY5_9HYME</name>
<feature type="compositionally biased region" description="Polar residues" evidence="1">
    <location>
        <begin position="94"/>
        <end position="105"/>
    </location>
</feature>
<evidence type="ECO:0000256" key="1">
    <source>
        <dbReference type="SAM" id="MobiDB-lite"/>
    </source>
</evidence>
<keyword evidence="3" id="KW-1185">Reference proteome</keyword>
<evidence type="ECO:0000313" key="3">
    <source>
        <dbReference type="Proteomes" id="UP001168990"/>
    </source>
</evidence>
<accession>A0AA39FXY5</accession>
<sequence>MIIIIIDRIRYCTTTNKREPKGSSHFTTSISNSSSSETSSAFVTYENRINWFISWQDEELSRSTSKRDHHVDGRSRFRVIALHERSRPSRSYHDNLNIQNTRNGPSSTSSSSSGSNSSSSSSSCSSDDTKKEKGIRK</sequence>
<proteinExistence type="predicted"/>
<feature type="region of interest" description="Disordered" evidence="1">
    <location>
        <begin position="61"/>
        <end position="137"/>
    </location>
</feature>
<feature type="region of interest" description="Disordered" evidence="1">
    <location>
        <begin position="16"/>
        <end position="39"/>
    </location>
</feature>
<dbReference type="Proteomes" id="UP001168990">
    <property type="component" value="Unassembled WGS sequence"/>
</dbReference>
<reference evidence="2" key="2">
    <citation type="submission" date="2023-03" db="EMBL/GenBank/DDBJ databases">
        <authorList>
            <person name="Inwood S.N."/>
            <person name="Skelly J.G."/>
            <person name="Guhlin J."/>
            <person name="Harrop T.W.R."/>
            <person name="Goldson S.G."/>
            <person name="Dearden P.K."/>
        </authorList>
    </citation>
    <scope>NUCLEOTIDE SEQUENCE</scope>
    <source>
        <strain evidence="2">Irish</strain>
        <tissue evidence="2">Whole body</tissue>
    </source>
</reference>
<reference evidence="2" key="1">
    <citation type="journal article" date="2023" name="bioRxiv">
        <title>Scaffold-level genome assemblies of two parasitoid biocontrol wasps reveal the parthenogenesis mechanism and an associated novel virus.</title>
        <authorList>
            <person name="Inwood S."/>
            <person name="Skelly J."/>
            <person name="Guhlin J."/>
            <person name="Harrop T."/>
            <person name="Goldson S."/>
            <person name="Dearden P."/>
        </authorList>
    </citation>
    <scope>NUCLEOTIDE SEQUENCE</scope>
    <source>
        <strain evidence="2">Irish</strain>
        <tissue evidence="2">Whole body</tissue>
    </source>
</reference>
<organism evidence="2 3">
    <name type="scientific">Microctonus aethiopoides</name>
    <dbReference type="NCBI Taxonomy" id="144406"/>
    <lineage>
        <taxon>Eukaryota</taxon>
        <taxon>Metazoa</taxon>
        <taxon>Ecdysozoa</taxon>
        <taxon>Arthropoda</taxon>
        <taxon>Hexapoda</taxon>
        <taxon>Insecta</taxon>
        <taxon>Pterygota</taxon>
        <taxon>Neoptera</taxon>
        <taxon>Endopterygota</taxon>
        <taxon>Hymenoptera</taxon>
        <taxon>Apocrita</taxon>
        <taxon>Ichneumonoidea</taxon>
        <taxon>Braconidae</taxon>
        <taxon>Euphorinae</taxon>
        <taxon>Microctonus</taxon>
    </lineage>
</organism>
<feature type="compositionally biased region" description="Low complexity" evidence="1">
    <location>
        <begin position="106"/>
        <end position="126"/>
    </location>
</feature>